<dbReference type="InterPro" id="IPR008271">
    <property type="entry name" value="Ser/Thr_kinase_AS"/>
</dbReference>
<evidence type="ECO:0000256" key="7">
    <source>
        <dbReference type="ARBA" id="ARBA00022840"/>
    </source>
</evidence>
<reference evidence="13 14" key="1">
    <citation type="journal article" date="2017" name="Int. J. Syst. Evol. Microbiol.">
        <title>Pseudokineococcus basanitobsidens sp. nov., isolated from volcanic rock.</title>
        <authorList>
            <person name="Lee D.W."/>
            <person name="Park M.Y."/>
            <person name="Kim J.J."/>
            <person name="Kim B.S."/>
        </authorList>
    </citation>
    <scope>NUCLEOTIDE SEQUENCE [LARGE SCALE GENOMIC DNA]</scope>
    <source>
        <strain evidence="13 14">DSM 103726</strain>
    </source>
</reference>
<keyword evidence="5" id="KW-0547">Nucleotide-binding</keyword>
<evidence type="ECO:0000256" key="8">
    <source>
        <dbReference type="ARBA" id="ARBA00047899"/>
    </source>
</evidence>
<evidence type="ECO:0000313" key="13">
    <source>
        <dbReference type="EMBL" id="MEJ5946748.1"/>
    </source>
</evidence>
<feature type="region of interest" description="Disordered" evidence="10">
    <location>
        <begin position="421"/>
        <end position="447"/>
    </location>
</feature>
<keyword evidence="7" id="KW-0067">ATP-binding</keyword>
<name>A0ABU8RNR5_9ACTN</name>
<feature type="compositionally biased region" description="Gly residues" evidence="10">
    <location>
        <begin position="601"/>
        <end position="616"/>
    </location>
</feature>
<dbReference type="Gene3D" id="3.30.200.20">
    <property type="entry name" value="Phosphorylase Kinase, domain 1"/>
    <property type="match status" value="1"/>
</dbReference>
<evidence type="ECO:0000256" key="11">
    <source>
        <dbReference type="SAM" id="Phobius"/>
    </source>
</evidence>
<dbReference type="InterPro" id="IPR005543">
    <property type="entry name" value="PASTA_dom"/>
</dbReference>
<dbReference type="PROSITE" id="PS00108">
    <property type="entry name" value="PROTEIN_KINASE_ST"/>
    <property type="match status" value="1"/>
</dbReference>
<feature type="region of interest" description="Disordered" evidence="10">
    <location>
        <begin position="460"/>
        <end position="616"/>
    </location>
</feature>
<dbReference type="InterPro" id="IPR011009">
    <property type="entry name" value="Kinase-like_dom_sf"/>
</dbReference>
<dbReference type="EC" id="2.7.11.1" evidence="1"/>
<feature type="compositionally biased region" description="Acidic residues" evidence="10">
    <location>
        <begin position="390"/>
        <end position="402"/>
    </location>
</feature>
<evidence type="ECO:0000256" key="9">
    <source>
        <dbReference type="ARBA" id="ARBA00048679"/>
    </source>
</evidence>
<feature type="compositionally biased region" description="Gly residues" evidence="10">
    <location>
        <begin position="547"/>
        <end position="561"/>
    </location>
</feature>
<keyword evidence="4" id="KW-0677">Repeat</keyword>
<evidence type="ECO:0000256" key="10">
    <source>
        <dbReference type="SAM" id="MobiDB-lite"/>
    </source>
</evidence>
<evidence type="ECO:0000256" key="1">
    <source>
        <dbReference type="ARBA" id="ARBA00012513"/>
    </source>
</evidence>
<evidence type="ECO:0000259" key="12">
    <source>
        <dbReference type="PROSITE" id="PS50011"/>
    </source>
</evidence>
<keyword evidence="6 13" id="KW-0418">Kinase</keyword>
<evidence type="ECO:0000256" key="2">
    <source>
        <dbReference type="ARBA" id="ARBA00022527"/>
    </source>
</evidence>
<keyword evidence="14" id="KW-1185">Reference proteome</keyword>
<feature type="compositionally biased region" description="Low complexity" evidence="10">
    <location>
        <begin position="370"/>
        <end position="389"/>
    </location>
</feature>
<feature type="transmembrane region" description="Helical" evidence="11">
    <location>
        <begin position="342"/>
        <end position="362"/>
    </location>
</feature>
<keyword evidence="2" id="KW-0723">Serine/threonine-protein kinase</keyword>
<keyword evidence="11" id="KW-0812">Transmembrane</keyword>
<dbReference type="CDD" id="cd14014">
    <property type="entry name" value="STKc_PknB_like"/>
    <property type="match status" value="1"/>
</dbReference>
<dbReference type="Gene3D" id="3.30.10.20">
    <property type="match status" value="1"/>
</dbReference>
<feature type="compositionally biased region" description="Low complexity" evidence="10">
    <location>
        <begin position="527"/>
        <end position="537"/>
    </location>
</feature>
<comment type="caution">
    <text evidence="13">The sequence shown here is derived from an EMBL/GenBank/DDBJ whole genome shotgun (WGS) entry which is preliminary data.</text>
</comment>
<comment type="catalytic activity">
    <reaction evidence="8">
        <text>L-threonyl-[protein] + ATP = O-phospho-L-threonyl-[protein] + ADP + H(+)</text>
        <dbReference type="Rhea" id="RHEA:46608"/>
        <dbReference type="Rhea" id="RHEA-COMP:11060"/>
        <dbReference type="Rhea" id="RHEA-COMP:11605"/>
        <dbReference type="ChEBI" id="CHEBI:15378"/>
        <dbReference type="ChEBI" id="CHEBI:30013"/>
        <dbReference type="ChEBI" id="CHEBI:30616"/>
        <dbReference type="ChEBI" id="CHEBI:61977"/>
        <dbReference type="ChEBI" id="CHEBI:456216"/>
        <dbReference type="EC" id="2.7.11.1"/>
    </reaction>
</comment>
<evidence type="ECO:0000256" key="4">
    <source>
        <dbReference type="ARBA" id="ARBA00022737"/>
    </source>
</evidence>
<feature type="region of interest" description="Disordered" evidence="10">
    <location>
        <begin position="367"/>
        <end position="402"/>
    </location>
</feature>
<gene>
    <name evidence="13" type="ORF">WDZ17_15725</name>
</gene>
<dbReference type="InterPro" id="IPR000719">
    <property type="entry name" value="Prot_kinase_dom"/>
</dbReference>
<evidence type="ECO:0000313" key="14">
    <source>
        <dbReference type="Proteomes" id="UP001387100"/>
    </source>
</evidence>
<feature type="domain" description="Protein kinase" evidence="12">
    <location>
        <begin position="12"/>
        <end position="280"/>
    </location>
</feature>
<dbReference type="Pfam" id="PF00069">
    <property type="entry name" value="Pkinase"/>
    <property type="match status" value="1"/>
</dbReference>
<dbReference type="PANTHER" id="PTHR43289:SF6">
    <property type="entry name" value="SERINE_THREONINE-PROTEIN KINASE NEKL-3"/>
    <property type="match status" value="1"/>
</dbReference>
<dbReference type="Proteomes" id="UP001387100">
    <property type="component" value="Unassembled WGS sequence"/>
</dbReference>
<organism evidence="13 14">
    <name type="scientific">Pseudokineococcus basanitobsidens</name>
    <dbReference type="NCBI Taxonomy" id="1926649"/>
    <lineage>
        <taxon>Bacteria</taxon>
        <taxon>Bacillati</taxon>
        <taxon>Actinomycetota</taxon>
        <taxon>Actinomycetes</taxon>
        <taxon>Kineosporiales</taxon>
        <taxon>Kineosporiaceae</taxon>
        <taxon>Pseudokineococcus</taxon>
    </lineage>
</organism>
<feature type="region of interest" description="Disordered" evidence="10">
    <location>
        <begin position="296"/>
        <end position="336"/>
    </location>
</feature>
<feature type="compositionally biased region" description="Low complexity" evidence="10">
    <location>
        <begin position="421"/>
        <end position="439"/>
    </location>
</feature>
<dbReference type="Pfam" id="PF03793">
    <property type="entry name" value="PASTA"/>
    <property type="match status" value="1"/>
</dbReference>
<dbReference type="SUPFAM" id="SSF56112">
    <property type="entry name" value="Protein kinase-like (PK-like)"/>
    <property type="match status" value="1"/>
</dbReference>
<evidence type="ECO:0000256" key="3">
    <source>
        <dbReference type="ARBA" id="ARBA00022679"/>
    </source>
</evidence>
<dbReference type="EMBL" id="JBBIAA010000032">
    <property type="protein sequence ID" value="MEJ5946748.1"/>
    <property type="molecule type" value="Genomic_DNA"/>
</dbReference>
<proteinExistence type="predicted"/>
<dbReference type="GO" id="GO:0004674">
    <property type="term" value="F:protein serine/threonine kinase activity"/>
    <property type="evidence" value="ECO:0007669"/>
    <property type="project" value="UniProtKB-EC"/>
</dbReference>
<sequence>MRPSEGDVLGRYRLTRRVAVGGMGEVWAAADDVLGREVAVKILKEEFTGDPGFLERFRAEARHSAALAHPNIAGIYDYGEVEGSAYLVMELVPGSPLSDILAREGPMDPGRAVRVTAQAASGLGAAHAAGVVHRDVKPGNLLITPEGDVKVTDFGIARAGDQAPLTRTGQVMGTAQYLAPEQAMGRPALPASDVYALGVVLHETLTGERPFTGDSQVAVAMAQVNDEPPELPAHVPAGVRELVAVCLRKDPAQRPADGSQLAAVAAALGRGDEAGAHRALVAAGLVGGAAAGAATTTAMPRQPGTAATRVQGPVTPPTPAPAVGGGDEDDDGEPRRRSRAPLVVVLALLLVGALVAIGVALLGDEGGTGDAPAPSTSPSTSASPTSSPTPDEETASVDADDYVGEQLDDVVRALRELGFDVTPRGTTTDDVDPGVVTDVSPSGDAVPLSTGLVVTFAEAPDEPATQEPTTEPTTAPTTGPTPDAPEPSETEPSETETSATEPTAPEETTASEPTPTSGDGEEGTSTDAGGVPTAPGPGDDGGDDGGDGGGSDDGSGGGSDDGGSDGGDDGAGPGADQGADQDEGQDDGGSGGGAEQDDGSVAGGGPVLAGPGVAGP</sequence>
<keyword evidence="11" id="KW-0472">Membrane</keyword>
<comment type="catalytic activity">
    <reaction evidence="9">
        <text>L-seryl-[protein] + ATP = O-phospho-L-seryl-[protein] + ADP + H(+)</text>
        <dbReference type="Rhea" id="RHEA:17989"/>
        <dbReference type="Rhea" id="RHEA-COMP:9863"/>
        <dbReference type="Rhea" id="RHEA-COMP:11604"/>
        <dbReference type="ChEBI" id="CHEBI:15378"/>
        <dbReference type="ChEBI" id="CHEBI:29999"/>
        <dbReference type="ChEBI" id="CHEBI:30616"/>
        <dbReference type="ChEBI" id="CHEBI:83421"/>
        <dbReference type="ChEBI" id="CHEBI:456216"/>
        <dbReference type="EC" id="2.7.11.1"/>
    </reaction>
</comment>
<evidence type="ECO:0000256" key="5">
    <source>
        <dbReference type="ARBA" id="ARBA00022741"/>
    </source>
</evidence>
<keyword evidence="11" id="KW-1133">Transmembrane helix</keyword>
<dbReference type="SMART" id="SM00220">
    <property type="entry name" value="S_TKc"/>
    <property type="match status" value="1"/>
</dbReference>
<feature type="compositionally biased region" description="Low complexity" evidence="10">
    <location>
        <begin position="462"/>
        <end position="481"/>
    </location>
</feature>
<keyword evidence="3 13" id="KW-0808">Transferase</keyword>
<dbReference type="PANTHER" id="PTHR43289">
    <property type="entry name" value="MITOGEN-ACTIVATED PROTEIN KINASE KINASE KINASE 20-RELATED"/>
    <property type="match status" value="1"/>
</dbReference>
<dbReference type="PROSITE" id="PS50011">
    <property type="entry name" value="PROTEIN_KINASE_DOM"/>
    <property type="match status" value="1"/>
</dbReference>
<accession>A0ABU8RNR5</accession>
<dbReference type="RefSeq" id="WP_339576129.1">
    <property type="nucleotide sequence ID" value="NZ_JBBIAA010000032.1"/>
</dbReference>
<evidence type="ECO:0000256" key="6">
    <source>
        <dbReference type="ARBA" id="ARBA00022777"/>
    </source>
</evidence>
<dbReference type="CDD" id="cd06577">
    <property type="entry name" value="PASTA_pknB"/>
    <property type="match status" value="1"/>
</dbReference>
<protein>
    <recommendedName>
        <fullName evidence="1">non-specific serine/threonine protein kinase</fullName>
        <ecNumber evidence="1">2.7.11.1</ecNumber>
    </recommendedName>
</protein>
<dbReference type="Gene3D" id="1.10.510.10">
    <property type="entry name" value="Transferase(Phosphotransferase) domain 1"/>
    <property type="match status" value="1"/>
</dbReference>
<feature type="compositionally biased region" description="Low complexity" evidence="10">
    <location>
        <begin position="495"/>
        <end position="517"/>
    </location>
</feature>